<organism evidence="1 2">
    <name type="scientific">Inconstantimicrobium mannanitabidum</name>
    <dbReference type="NCBI Taxonomy" id="1604901"/>
    <lineage>
        <taxon>Bacteria</taxon>
        <taxon>Bacillati</taxon>
        <taxon>Bacillota</taxon>
        <taxon>Clostridia</taxon>
        <taxon>Eubacteriales</taxon>
        <taxon>Clostridiaceae</taxon>
        <taxon>Inconstantimicrobium</taxon>
    </lineage>
</organism>
<reference evidence="1" key="1">
    <citation type="journal article" date="2025" name="Int. J. Syst. Evol. Microbiol.">
        <title>Inconstantimicrobium mannanitabidum sp. nov., a novel member of the family Clostridiaceae isolated from anoxic soil under the treatment of reductive soil disinfestation.</title>
        <authorList>
            <person name="Ueki A."/>
            <person name="Tonouchi A."/>
            <person name="Honma S."/>
            <person name="Kaku N."/>
            <person name="Ueki K."/>
        </authorList>
    </citation>
    <scope>NUCLEOTIDE SEQUENCE</scope>
    <source>
        <strain evidence="1">TW13</strain>
    </source>
</reference>
<dbReference type="Proteomes" id="UP001058074">
    <property type="component" value="Unassembled WGS sequence"/>
</dbReference>
<evidence type="ECO:0000313" key="1">
    <source>
        <dbReference type="EMBL" id="GKX66890.1"/>
    </source>
</evidence>
<dbReference type="EMBL" id="BROD01000001">
    <property type="protein sequence ID" value="GKX66890.1"/>
    <property type="molecule type" value="Genomic_DNA"/>
</dbReference>
<comment type="caution">
    <text evidence="1">The sequence shown here is derived from an EMBL/GenBank/DDBJ whole genome shotgun (WGS) entry which is preliminary data.</text>
</comment>
<proteinExistence type="predicted"/>
<protein>
    <submittedName>
        <fullName evidence="1">Uncharacterized protein</fullName>
    </submittedName>
</protein>
<gene>
    <name evidence="1" type="ORF">rsdtw13_21480</name>
</gene>
<keyword evidence="2" id="KW-1185">Reference proteome</keyword>
<name>A0ACB5RCT9_9CLOT</name>
<evidence type="ECO:0000313" key="2">
    <source>
        <dbReference type="Proteomes" id="UP001058074"/>
    </source>
</evidence>
<accession>A0ACB5RCT9</accession>
<sequence>MDICEFDAIIFGNGMTLNLFEQLRKYVSDEKLYLFNIDEFIKKFISNKLTFKEEQYIEKIFYKKKSIENTKYFNEMKDIFRQYYLQNNSNIEKILGKDCFKSINEVSYDIKVIKDIFPVLYNIWFNEVYRYIIDNNLEGYIETFYNSVKSVLNTNNNIYTTNFDYLSDKYVETKHIHGKFLESIINYEDVVLYMKNIGEYYYKFVWGPNGASKGIMLKEFYDRKIYDKYFDFSFLFGDIKIDNLLIYGLSFQRSGYIEEGFLKAYSKYKNDKFEGTIIDEHLLWRIVALQNLNKLKTVTVSYFSEKEKDYFIRIFEYYKITNINFMHTSKFDFKIE</sequence>